<feature type="repeat" description="ANK" evidence="3">
    <location>
        <begin position="34"/>
        <end position="66"/>
    </location>
</feature>
<dbReference type="PROSITE" id="PS50088">
    <property type="entry name" value="ANK_REPEAT"/>
    <property type="match status" value="1"/>
</dbReference>
<feature type="non-terminal residue" evidence="4">
    <location>
        <position position="1"/>
    </location>
</feature>
<organism evidence="4 5">
    <name type="scientific">Anaeromyces robustus</name>
    <dbReference type="NCBI Taxonomy" id="1754192"/>
    <lineage>
        <taxon>Eukaryota</taxon>
        <taxon>Fungi</taxon>
        <taxon>Fungi incertae sedis</taxon>
        <taxon>Chytridiomycota</taxon>
        <taxon>Chytridiomycota incertae sedis</taxon>
        <taxon>Neocallimastigomycetes</taxon>
        <taxon>Neocallimastigales</taxon>
        <taxon>Neocallimastigaceae</taxon>
        <taxon>Anaeromyces</taxon>
    </lineage>
</organism>
<dbReference type="SMART" id="SM00248">
    <property type="entry name" value="ANK"/>
    <property type="match status" value="2"/>
</dbReference>
<evidence type="ECO:0000313" key="5">
    <source>
        <dbReference type="Proteomes" id="UP000193944"/>
    </source>
</evidence>
<dbReference type="InterPro" id="IPR002110">
    <property type="entry name" value="Ankyrin_rpt"/>
</dbReference>
<keyword evidence="5" id="KW-1185">Reference proteome</keyword>
<sequence>KGENTLTIAIKSGHSDILQDIFFHNESLNQQDTFGNTALHYAIELKDKYAIIILAYYGADTNIKNNEGKTAMDLAHEWNDETIFELL</sequence>
<dbReference type="AlphaFoldDB" id="A0A1Y1XEW0"/>
<dbReference type="PROSITE" id="PS50297">
    <property type="entry name" value="ANK_REP_REGION"/>
    <property type="match status" value="1"/>
</dbReference>
<protein>
    <submittedName>
        <fullName evidence="4">Ankyrin</fullName>
    </submittedName>
</protein>
<keyword evidence="2 3" id="KW-0040">ANK repeat</keyword>
<evidence type="ECO:0000256" key="3">
    <source>
        <dbReference type="PROSITE-ProRule" id="PRU00023"/>
    </source>
</evidence>
<dbReference type="OrthoDB" id="20052at2759"/>
<name>A0A1Y1XEW0_9FUNG</name>
<reference evidence="4 5" key="2">
    <citation type="submission" date="2016-08" db="EMBL/GenBank/DDBJ databases">
        <title>Pervasive Adenine N6-methylation of Active Genes in Fungi.</title>
        <authorList>
            <consortium name="DOE Joint Genome Institute"/>
            <person name="Mondo S.J."/>
            <person name="Dannebaum R.O."/>
            <person name="Kuo R.C."/>
            <person name="Labutti K."/>
            <person name="Haridas S."/>
            <person name="Kuo A."/>
            <person name="Salamov A."/>
            <person name="Ahrendt S.R."/>
            <person name="Lipzen A."/>
            <person name="Sullivan W."/>
            <person name="Andreopoulos W.B."/>
            <person name="Clum A."/>
            <person name="Lindquist E."/>
            <person name="Daum C."/>
            <person name="Ramamoorthy G.K."/>
            <person name="Gryganskyi A."/>
            <person name="Culley D."/>
            <person name="Magnuson J.K."/>
            <person name="James T.Y."/>
            <person name="O'Malley M.A."/>
            <person name="Stajich J.E."/>
            <person name="Spatafora J.W."/>
            <person name="Visel A."/>
            <person name="Grigoriev I.V."/>
        </authorList>
    </citation>
    <scope>NUCLEOTIDE SEQUENCE [LARGE SCALE GENOMIC DNA]</scope>
    <source>
        <strain evidence="4 5">S4</strain>
    </source>
</reference>
<dbReference type="Proteomes" id="UP000193944">
    <property type="component" value="Unassembled WGS sequence"/>
</dbReference>
<evidence type="ECO:0000256" key="2">
    <source>
        <dbReference type="ARBA" id="ARBA00023043"/>
    </source>
</evidence>
<dbReference type="EMBL" id="MCFG01000063">
    <property type="protein sequence ID" value="ORX83904.1"/>
    <property type="molecule type" value="Genomic_DNA"/>
</dbReference>
<dbReference type="InterPro" id="IPR036770">
    <property type="entry name" value="Ankyrin_rpt-contain_sf"/>
</dbReference>
<feature type="non-terminal residue" evidence="4">
    <location>
        <position position="87"/>
    </location>
</feature>
<dbReference type="Pfam" id="PF12796">
    <property type="entry name" value="Ank_2"/>
    <property type="match status" value="1"/>
</dbReference>
<evidence type="ECO:0000313" key="4">
    <source>
        <dbReference type="EMBL" id="ORX83904.1"/>
    </source>
</evidence>
<dbReference type="SUPFAM" id="SSF48403">
    <property type="entry name" value="Ankyrin repeat"/>
    <property type="match status" value="1"/>
</dbReference>
<dbReference type="PANTHER" id="PTHR24171">
    <property type="entry name" value="ANKYRIN REPEAT DOMAIN-CONTAINING PROTEIN 39-RELATED"/>
    <property type="match status" value="1"/>
</dbReference>
<dbReference type="STRING" id="1754192.A0A1Y1XEW0"/>
<accession>A0A1Y1XEW0</accession>
<comment type="caution">
    <text evidence="4">The sequence shown here is derived from an EMBL/GenBank/DDBJ whole genome shotgun (WGS) entry which is preliminary data.</text>
</comment>
<evidence type="ECO:0000256" key="1">
    <source>
        <dbReference type="ARBA" id="ARBA00022737"/>
    </source>
</evidence>
<gene>
    <name evidence="4" type="ORF">BCR32DRAFT_178524</name>
</gene>
<reference evidence="4 5" key="1">
    <citation type="submission" date="2016-08" db="EMBL/GenBank/DDBJ databases">
        <title>A Parts List for Fungal Cellulosomes Revealed by Comparative Genomics.</title>
        <authorList>
            <consortium name="DOE Joint Genome Institute"/>
            <person name="Haitjema C.H."/>
            <person name="Gilmore S.P."/>
            <person name="Henske J.K."/>
            <person name="Solomon K.V."/>
            <person name="De Groot R."/>
            <person name="Kuo A."/>
            <person name="Mondo S.J."/>
            <person name="Salamov A.A."/>
            <person name="Labutti K."/>
            <person name="Zhao Z."/>
            <person name="Chiniquy J."/>
            <person name="Barry K."/>
            <person name="Brewer H.M."/>
            <person name="Purvine S.O."/>
            <person name="Wright A.T."/>
            <person name="Boxma B."/>
            <person name="Van Alen T."/>
            <person name="Hackstein J.H."/>
            <person name="Baker S.E."/>
            <person name="Grigoriev I.V."/>
            <person name="O'Malley M.A."/>
        </authorList>
    </citation>
    <scope>NUCLEOTIDE SEQUENCE [LARGE SCALE GENOMIC DNA]</scope>
    <source>
        <strain evidence="4 5">S4</strain>
    </source>
</reference>
<dbReference type="Gene3D" id="1.25.40.20">
    <property type="entry name" value="Ankyrin repeat-containing domain"/>
    <property type="match status" value="1"/>
</dbReference>
<keyword evidence="1" id="KW-0677">Repeat</keyword>
<proteinExistence type="predicted"/>